<feature type="transmembrane region" description="Helical" evidence="14">
    <location>
        <begin position="153"/>
        <end position="175"/>
    </location>
</feature>
<dbReference type="InterPro" id="IPR051163">
    <property type="entry name" value="Sodium:Solute_Symporter_SSF"/>
</dbReference>
<dbReference type="PANTHER" id="PTHR42985">
    <property type="entry name" value="SODIUM-COUPLED MONOCARBOXYLATE TRANSPORTER"/>
    <property type="match status" value="1"/>
</dbReference>
<dbReference type="Pfam" id="PF00474">
    <property type="entry name" value="SSF"/>
    <property type="match status" value="1"/>
</dbReference>
<dbReference type="InterPro" id="IPR018212">
    <property type="entry name" value="Na/solute_symporter_CS"/>
</dbReference>
<evidence type="ECO:0000256" key="1">
    <source>
        <dbReference type="ARBA" id="ARBA00004651"/>
    </source>
</evidence>
<evidence type="ECO:0000256" key="9">
    <source>
        <dbReference type="ARBA" id="ARBA00023136"/>
    </source>
</evidence>
<comment type="similarity">
    <text evidence="2 13">Belongs to the sodium:solute symporter (SSF) (TC 2.A.21) family.</text>
</comment>
<dbReference type="PROSITE" id="PS00456">
    <property type="entry name" value="NA_SOLUT_SYMP_1"/>
    <property type="match status" value="1"/>
</dbReference>
<protein>
    <submittedName>
        <fullName evidence="16">Sodium-coupled monocarboxylate transporter 1-like isoform X1</fullName>
    </submittedName>
</protein>
<dbReference type="Proteomes" id="UP000695022">
    <property type="component" value="Unplaced"/>
</dbReference>
<comment type="catalytic activity">
    <reaction evidence="12">
        <text>iodide(out) + 2 Na(+)(out) = iodide(in) + 2 Na(+)(in)</text>
        <dbReference type="Rhea" id="RHEA:71207"/>
        <dbReference type="ChEBI" id="CHEBI:16382"/>
        <dbReference type="ChEBI" id="CHEBI:29101"/>
    </reaction>
</comment>
<evidence type="ECO:0000256" key="2">
    <source>
        <dbReference type="ARBA" id="ARBA00006434"/>
    </source>
</evidence>
<accession>A0ABM1EHY3</accession>
<feature type="transmembrane region" description="Helical" evidence="14">
    <location>
        <begin position="533"/>
        <end position="553"/>
    </location>
</feature>
<feature type="transmembrane region" description="Helical" evidence="14">
    <location>
        <begin position="388"/>
        <end position="408"/>
    </location>
</feature>
<gene>
    <name evidence="16" type="primary">LOC106812435</name>
</gene>
<keyword evidence="15" id="KW-1185">Reference proteome</keyword>
<dbReference type="NCBIfam" id="TIGR00813">
    <property type="entry name" value="sss"/>
    <property type="match status" value="1"/>
</dbReference>
<evidence type="ECO:0000256" key="4">
    <source>
        <dbReference type="ARBA" id="ARBA00022475"/>
    </source>
</evidence>
<evidence type="ECO:0000256" key="12">
    <source>
        <dbReference type="ARBA" id="ARBA00036099"/>
    </source>
</evidence>
<evidence type="ECO:0000256" key="6">
    <source>
        <dbReference type="ARBA" id="ARBA00022989"/>
    </source>
</evidence>
<evidence type="ECO:0000256" key="11">
    <source>
        <dbReference type="ARBA" id="ARBA00023201"/>
    </source>
</evidence>
<evidence type="ECO:0000256" key="13">
    <source>
        <dbReference type="RuleBase" id="RU362091"/>
    </source>
</evidence>
<keyword evidence="5 14" id="KW-0812">Transmembrane</keyword>
<dbReference type="RefSeq" id="XP_014671804.1">
    <property type="nucleotide sequence ID" value="XM_014816318.1"/>
</dbReference>
<organism evidence="15 16">
    <name type="scientific">Priapulus caudatus</name>
    <name type="common">Priapulid worm</name>
    <dbReference type="NCBI Taxonomy" id="37621"/>
    <lineage>
        <taxon>Eukaryota</taxon>
        <taxon>Metazoa</taxon>
        <taxon>Ecdysozoa</taxon>
        <taxon>Scalidophora</taxon>
        <taxon>Priapulida</taxon>
        <taxon>Priapulimorpha</taxon>
        <taxon>Priapulimorphida</taxon>
        <taxon>Priapulidae</taxon>
        <taxon>Priapulus</taxon>
    </lineage>
</organism>
<evidence type="ECO:0000256" key="3">
    <source>
        <dbReference type="ARBA" id="ARBA00022448"/>
    </source>
</evidence>
<feature type="transmembrane region" description="Helical" evidence="14">
    <location>
        <begin position="414"/>
        <end position="435"/>
    </location>
</feature>
<dbReference type="InterPro" id="IPR038377">
    <property type="entry name" value="Na/Glc_symporter_sf"/>
</dbReference>
<feature type="transmembrane region" description="Helical" evidence="14">
    <location>
        <begin position="187"/>
        <end position="217"/>
    </location>
</feature>
<name>A0ABM1EHY3_PRICU</name>
<feature type="transmembrane region" description="Helical" evidence="14">
    <location>
        <begin position="274"/>
        <end position="299"/>
    </location>
</feature>
<keyword evidence="11" id="KW-0739">Sodium transport</keyword>
<reference evidence="16" key="1">
    <citation type="submission" date="2025-08" db="UniProtKB">
        <authorList>
            <consortium name="RefSeq"/>
        </authorList>
    </citation>
    <scope>IDENTIFICATION</scope>
</reference>
<keyword evidence="3" id="KW-0813">Transport</keyword>
<dbReference type="PROSITE" id="PS50283">
    <property type="entry name" value="NA_SOLUT_SYMP_3"/>
    <property type="match status" value="1"/>
</dbReference>
<dbReference type="Gene3D" id="1.20.1730.10">
    <property type="entry name" value="Sodium/glucose cotransporter"/>
    <property type="match status" value="1"/>
</dbReference>
<evidence type="ECO:0000256" key="10">
    <source>
        <dbReference type="ARBA" id="ARBA00023180"/>
    </source>
</evidence>
<keyword evidence="9 14" id="KW-0472">Membrane</keyword>
<keyword evidence="10" id="KW-0325">Glycoprotein</keyword>
<keyword evidence="7" id="KW-0915">Sodium</keyword>
<evidence type="ECO:0000256" key="7">
    <source>
        <dbReference type="ARBA" id="ARBA00023053"/>
    </source>
</evidence>
<keyword evidence="8" id="KW-0406">Ion transport</keyword>
<keyword evidence="4" id="KW-1003">Cell membrane</keyword>
<keyword evidence="6 14" id="KW-1133">Transmembrane helix</keyword>
<feature type="transmembrane region" description="Helical" evidence="14">
    <location>
        <begin position="12"/>
        <end position="30"/>
    </location>
</feature>
<dbReference type="GeneID" id="106812435"/>
<feature type="transmembrane region" description="Helical" evidence="14">
    <location>
        <begin position="50"/>
        <end position="68"/>
    </location>
</feature>
<dbReference type="CDD" id="cd11492">
    <property type="entry name" value="SLC5sbd_NIS-SMVT"/>
    <property type="match status" value="1"/>
</dbReference>
<evidence type="ECO:0000313" key="15">
    <source>
        <dbReference type="Proteomes" id="UP000695022"/>
    </source>
</evidence>
<evidence type="ECO:0000256" key="8">
    <source>
        <dbReference type="ARBA" id="ARBA00023065"/>
    </source>
</evidence>
<comment type="subcellular location">
    <subcellularLocation>
        <location evidence="1">Cell membrane</location>
        <topology evidence="1">Multi-pass membrane protein</topology>
    </subcellularLocation>
</comment>
<feature type="transmembrane region" description="Helical" evidence="14">
    <location>
        <begin position="442"/>
        <end position="460"/>
    </location>
</feature>
<feature type="transmembrane region" description="Helical" evidence="14">
    <location>
        <begin position="80"/>
        <end position="104"/>
    </location>
</feature>
<evidence type="ECO:0000256" key="5">
    <source>
        <dbReference type="ARBA" id="ARBA00022692"/>
    </source>
</evidence>
<feature type="transmembrane region" description="Helical" evidence="14">
    <location>
        <begin position="237"/>
        <end position="254"/>
    </location>
</feature>
<dbReference type="PANTHER" id="PTHR42985:SF40">
    <property type="entry name" value="LD47995P-RELATED"/>
    <property type="match status" value="1"/>
</dbReference>
<feature type="transmembrane region" description="Helical" evidence="14">
    <location>
        <begin position="125"/>
        <end position="147"/>
    </location>
</feature>
<evidence type="ECO:0000313" key="16">
    <source>
        <dbReference type="RefSeq" id="XP_014671804.1"/>
    </source>
</evidence>
<proteinExistence type="inferred from homology"/>
<dbReference type="InterPro" id="IPR001734">
    <property type="entry name" value="Na/solute_symporter"/>
</dbReference>
<sequence>MAELVFTAVDYVVFAASLVISAGIGVYSACSGGKQSTTKEFLMGNRQMGLFPVTMSLIASFVSAISVLGVPSETYRFGTIYWTMMFATIPAMALTAHIYLPVFYRLQVTSAYEYIELRFNRVVRLMGTCVFLVSTFLYMAVVLYAPALALSQATGLSIVASILSSGLICTFYTSIGGMKAVMWTDTFQMIVIIAGSLFVVIKGTIELGGLSAVWSIANEGERIQFFDWRTDPTVRQTTWGLGIGGTALFLNLYATNQATVQRYLSVSTLKKSQLCCYMMAPTWIAIQWVFTFAGIIMYVKYRDCDPQQNGQITKPDQLFPLFVMETLSFLNGVSGLFVAAVYSAALSTVSSGVNSLSAVVLVDIIKPIYRDRRNEEIGEKMATTISKCLAALFGLMTIGLAFLTSVLGDDILSVAIRLFGMVAGPVTGMFTLGILFPCANSWGAGTGLLTSLVVGLWLGVGATLSKIPQPALSVSIEGCNATTSLNAWYIGNSTVAGEWLSQQTTDIPLSTHVDINVGHTGDDVIWFYKISHLWYSAITVIVCCVVGLLVSLATGGPKKDLEPELVYPLFTKVKCCVPKTFQDRKNSKQDQPYHDSLIFGQSENREKYTTAIHPEKTSLTFV</sequence>
<evidence type="ECO:0000256" key="14">
    <source>
        <dbReference type="SAM" id="Phobius"/>
    </source>
</evidence>